<name>A0A4R0KID8_9ACTN</name>
<sequence length="218" mass="23286">MQVGTSFVASSRSVVVQTVGNPDDYAPPGQVEYRIQVRLSDGNSGNGYPAIGDQAQLDTSQHIQLAVPAGRPVQVTARLVDKFGRPMSVPKARIGVAIYDAGPQVTVNGVDLDKEKEDNGTRYRFVRAEVVPASRGKVELTTPARTPFLWVHGNTNLGPEVRTRWGGLAADQDGAPASSGFGWTTELAQDTPKTANYRISSGRPTGGELVIALYLPVN</sequence>
<evidence type="ECO:0000313" key="1">
    <source>
        <dbReference type="EMBL" id="TCC59730.1"/>
    </source>
</evidence>
<dbReference type="AlphaFoldDB" id="A0A4R0KID8"/>
<accession>A0A4R0KID8</accession>
<reference evidence="1 2" key="1">
    <citation type="submission" date="2019-02" db="EMBL/GenBank/DDBJ databases">
        <title>Kribbella capetownensis sp. nov. and Kribbella speibonae sp. nov., isolated from soil.</title>
        <authorList>
            <person name="Curtis S.M."/>
            <person name="Norton I."/>
            <person name="Everest G.J."/>
            <person name="Meyers P.R."/>
        </authorList>
    </citation>
    <scope>NUCLEOTIDE SEQUENCE [LARGE SCALE GENOMIC DNA]</scope>
    <source>
        <strain evidence="1 2">NRRL B-24813</strain>
    </source>
</reference>
<protein>
    <submittedName>
        <fullName evidence="1">Uncharacterized protein</fullName>
    </submittedName>
</protein>
<proteinExistence type="predicted"/>
<dbReference type="OrthoDB" id="3819335at2"/>
<keyword evidence="2" id="KW-1185">Reference proteome</keyword>
<dbReference type="RefSeq" id="WP_131360332.1">
    <property type="nucleotide sequence ID" value="NZ_SJKB01000007.1"/>
</dbReference>
<comment type="caution">
    <text evidence="1">The sequence shown here is derived from an EMBL/GenBank/DDBJ whole genome shotgun (WGS) entry which is preliminary data.</text>
</comment>
<gene>
    <name evidence="1" type="ORF">E0H73_24240</name>
</gene>
<organism evidence="1 2">
    <name type="scientific">Kribbella pittospori</name>
    <dbReference type="NCBI Taxonomy" id="722689"/>
    <lineage>
        <taxon>Bacteria</taxon>
        <taxon>Bacillati</taxon>
        <taxon>Actinomycetota</taxon>
        <taxon>Actinomycetes</taxon>
        <taxon>Propionibacteriales</taxon>
        <taxon>Kribbellaceae</taxon>
        <taxon>Kribbella</taxon>
    </lineage>
</organism>
<dbReference type="Proteomes" id="UP000291144">
    <property type="component" value="Unassembled WGS sequence"/>
</dbReference>
<evidence type="ECO:0000313" key="2">
    <source>
        <dbReference type="Proteomes" id="UP000291144"/>
    </source>
</evidence>
<dbReference type="EMBL" id="SJKB01000007">
    <property type="protein sequence ID" value="TCC59730.1"/>
    <property type="molecule type" value="Genomic_DNA"/>
</dbReference>